<name>A0AAN8LTL1_9TELE</name>
<dbReference type="Pfam" id="PF15433">
    <property type="entry name" value="MRP-S31"/>
    <property type="match status" value="1"/>
</dbReference>
<comment type="similarity">
    <text evidence="2">Belongs to the mitochondrion-specific ribosomal protein mS31 family.</text>
</comment>
<evidence type="ECO:0000256" key="1">
    <source>
        <dbReference type="ARBA" id="ARBA00004173"/>
    </source>
</evidence>
<dbReference type="GO" id="GO:0003735">
    <property type="term" value="F:structural constituent of ribosome"/>
    <property type="evidence" value="ECO:0007669"/>
    <property type="project" value="InterPro"/>
</dbReference>
<gene>
    <name evidence="9" type="ORF">J4Q44_G00120280</name>
</gene>
<protein>
    <recommendedName>
        <fullName evidence="7">Small ribosomal subunit protein mS31</fullName>
    </recommendedName>
    <alternativeName>
        <fullName evidence="8">28S ribosomal protein S31, mitochondrial</fullName>
    </alternativeName>
</protein>
<keyword evidence="10" id="KW-1185">Reference proteome</keyword>
<evidence type="ECO:0000256" key="2">
    <source>
        <dbReference type="ARBA" id="ARBA00011057"/>
    </source>
</evidence>
<dbReference type="PANTHER" id="PTHR13231">
    <property type="entry name" value="MITOCHONDRIAL RIBOSOMAL PROTEIN S31"/>
    <property type="match status" value="1"/>
</dbReference>
<evidence type="ECO:0000313" key="10">
    <source>
        <dbReference type="Proteomes" id="UP001356427"/>
    </source>
</evidence>
<evidence type="ECO:0000256" key="6">
    <source>
        <dbReference type="ARBA" id="ARBA00023274"/>
    </source>
</evidence>
<comment type="caution">
    <text evidence="9">The sequence shown here is derived from an EMBL/GenBank/DDBJ whole genome shotgun (WGS) entry which is preliminary data.</text>
</comment>
<reference evidence="9 10" key="1">
    <citation type="submission" date="2021-04" db="EMBL/GenBank/DDBJ databases">
        <authorList>
            <person name="De Guttry C."/>
            <person name="Zahm M."/>
            <person name="Klopp C."/>
            <person name="Cabau C."/>
            <person name="Louis A."/>
            <person name="Berthelot C."/>
            <person name="Parey E."/>
            <person name="Roest Crollius H."/>
            <person name="Montfort J."/>
            <person name="Robinson-Rechavi M."/>
            <person name="Bucao C."/>
            <person name="Bouchez O."/>
            <person name="Gislard M."/>
            <person name="Lluch J."/>
            <person name="Milhes M."/>
            <person name="Lampietro C."/>
            <person name="Lopez Roques C."/>
            <person name="Donnadieu C."/>
            <person name="Braasch I."/>
            <person name="Desvignes T."/>
            <person name="Postlethwait J."/>
            <person name="Bobe J."/>
            <person name="Wedekind C."/>
            <person name="Guiguen Y."/>
        </authorList>
    </citation>
    <scope>NUCLEOTIDE SEQUENCE [LARGE SCALE GENOMIC DNA]</scope>
    <source>
        <strain evidence="9">Cs_M1</strain>
        <tissue evidence="9">Blood</tissue>
    </source>
</reference>
<dbReference type="AlphaFoldDB" id="A0AAN8LTL1"/>
<keyword evidence="6" id="KW-0687">Ribonucleoprotein</keyword>
<accession>A0AAN8LTL1</accession>
<dbReference type="GO" id="GO:0005763">
    <property type="term" value="C:mitochondrial small ribosomal subunit"/>
    <property type="evidence" value="ECO:0007669"/>
    <property type="project" value="InterPro"/>
</dbReference>
<proteinExistence type="inferred from homology"/>
<evidence type="ECO:0000256" key="4">
    <source>
        <dbReference type="ARBA" id="ARBA00022980"/>
    </source>
</evidence>
<dbReference type="InterPro" id="IPR026299">
    <property type="entry name" value="MRP-S31"/>
</dbReference>
<dbReference type="PANTHER" id="PTHR13231:SF3">
    <property type="entry name" value="SMALL RIBOSOMAL SUBUNIT PROTEIN MS31"/>
    <property type="match status" value="1"/>
</dbReference>
<dbReference type="EMBL" id="JAGTTL010000010">
    <property type="protein sequence ID" value="KAK6316628.1"/>
    <property type="molecule type" value="Genomic_DNA"/>
</dbReference>
<keyword evidence="4" id="KW-0689">Ribosomal protein</keyword>
<evidence type="ECO:0000313" key="9">
    <source>
        <dbReference type="EMBL" id="KAK6316628.1"/>
    </source>
</evidence>
<keyword evidence="3" id="KW-0809">Transit peptide</keyword>
<organism evidence="9 10">
    <name type="scientific">Coregonus suidteri</name>
    <dbReference type="NCBI Taxonomy" id="861788"/>
    <lineage>
        <taxon>Eukaryota</taxon>
        <taxon>Metazoa</taxon>
        <taxon>Chordata</taxon>
        <taxon>Craniata</taxon>
        <taxon>Vertebrata</taxon>
        <taxon>Euteleostomi</taxon>
        <taxon>Actinopterygii</taxon>
        <taxon>Neopterygii</taxon>
        <taxon>Teleostei</taxon>
        <taxon>Protacanthopterygii</taxon>
        <taxon>Salmoniformes</taxon>
        <taxon>Salmonidae</taxon>
        <taxon>Coregoninae</taxon>
        <taxon>Coregonus</taxon>
    </lineage>
</organism>
<comment type="subcellular location">
    <subcellularLocation>
        <location evidence="1">Mitochondrion</location>
    </subcellularLocation>
</comment>
<sequence length="631" mass="71454">MYRRLLLSVYQARNRALHVYIREACLRSSKCDIVLLPIYRATNGGVFNAFGTSSATYCGKKEGPLPPKEENSTVKDGEQKEAIKMVGEKVIELQDCVKMVAEQREQRVGVKMEAVKESEKIEEILIQTEEVEPRLEAKMDGGTESVKINEIHMKTEEVEQKLQSKMEAAKESEKIEEIIQIKTEEVEPILEAKMEAVKESKIIEEIPVNMEAAKDSEKMEEIQTKTEPVPIPEVKMEGVKESEEMEEIMIASKTEEQKLEVTMEVVKEGETIVEVHVKTEVVEGKKEGDKVIEEQTLEVNKEEQQTEVPPKEEIQPVKSGKENLLDLLGAMKVEVTNKRKFKALKVQRVSEPAARPKPAAMESTTSMFQEATGMADAHAPSETLSLELVAAVSAAASTLPNQSQAESELLKKLRQHEAVGEAQKNGDVNNIGFIIADMKVGKRPNGRQNARPANQIRFDEDGRGYTHDRGITAELDGGLRRRRSLFSGKRLNIFTPSTEPEADTDIAAPTLWDMELANQVALSTNQMPRNGFEEMIQWTKEGRLWQYPINNEAGLEEEALVPFHEHVFLEKHLEEGFPRQGPVRHFMELVVSGLAKNPYYTVQQKREHIAWFRDYFQQKEEVLKEAEVYLN</sequence>
<evidence type="ECO:0000256" key="7">
    <source>
        <dbReference type="ARBA" id="ARBA00035133"/>
    </source>
</evidence>
<evidence type="ECO:0000256" key="5">
    <source>
        <dbReference type="ARBA" id="ARBA00023128"/>
    </source>
</evidence>
<evidence type="ECO:0000256" key="3">
    <source>
        <dbReference type="ARBA" id="ARBA00022946"/>
    </source>
</evidence>
<evidence type="ECO:0000256" key="8">
    <source>
        <dbReference type="ARBA" id="ARBA00035363"/>
    </source>
</evidence>
<dbReference type="Proteomes" id="UP001356427">
    <property type="component" value="Unassembled WGS sequence"/>
</dbReference>
<keyword evidence="5" id="KW-0496">Mitochondrion</keyword>